<dbReference type="InterPro" id="IPR002182">
    <property type="entry name" value="NB-ARC"/>
</dbReference>
<gene>
    <name evidence="8" type="ORF">F0562_032477</name>
</gene>
<dbReference type="GO" id="GO:0043531">
    <property type="term" value="F:ADP binding"/>
    <property type="evidence" value="ECO:0007669"/>
    <property type="project" value="InterPro"/>
</dbReference>
<dbReference type="InterPro" id="IPR027417">
    <property type="entry name" value="P-loop_NTPase"/>
</dbReference>
<dbReference type="Gene3D" id="3.40.50.300">
    <property type="entry name" value="P-loop containing nucleotide triphosphate hydrolases"/>
    <property type="match status" value="1"/>
</dbReference>
<dbReference type="FunFam" id="3.40.50.300:FF:001091">
    <property type="entry name" value="Probable disease resistance protein At1g61300"/>
    <property type="match status" value="1"/>
</dbReference>
<evidence type="ECO:0000313" key="8">
    <source>
        <dbReference type="EMBL" id="KAA8532444.1"/>
    </source>
</evidence>
<dbReference type="Proteomes" id="UP000325577">
    <property type="component" value="Linkage Group LG19"/>
</dbReference>
<feature type="domain" description="Disease resistance N-terminal" evidence="7">
    <location>
        <begin position="5"/>
        <end position="93"/>
    </location>
</feature>
<evidence type="ECO:0000256" key="4">
    <source>
        <dbReference type="ARBA" id="ARBA00022821"/>
    </source>
</evidence>
<dbReference type="Gene3D" id="1.20.5.4130">
    <property type="match status" value="1"/>
</dbReference>
<accession>A0A5J5AQ52</accession>
<dbReference type="Gene3D" id="1.10.8.430">
    <property type="entry name" value="Helical domain of apoptotic protease-activating factors"/>
    <property type="match status" value="1"/>
</dbReference>
<evidence type="ECO:0000256" key="2">
    <source>
        <dbReference type="ARBA" id="ARBA00022737"/>
    </source>
</evidence>
<keyword evidence="1" id="KW-0433">Leucine-rich repeat</keyword>
<organism evidence="8 9">
    <name type="scientific">Nyssa sinensis</name>
    <dbReference type="NCBI Taxonomy" id="561372"/>
    <lineage>
        <taxon>Eukaryota</taxon>
        <taxon>Viridiplantae</taxon>
        <taxon>Streptophyta</taxon>
        <taxon>Embryophyta</taxon>
        <taxon>Tracheophyta</taxon>
        <taxon>Spermatophyta</taxon>
        <taxon>Magnoliopsida</taxon>
        <taxon>eudicotyledons</taxon>
        <taxon>Gunneridae</taxon>
        <taxon>Pentapetalae</taxon>
        <taxon>asterids</taxon>
        <taxon>Cornales</taxon>
        <taxon>Nyssaceae</taxon>
        <taxon>Nyssa</taxon>
    </lineage>
</organism>
<dbReference type="InterPro" id="IPR038005">
    <property type="entry name" value="RX-like_CC"/>
</dbReference>
<evidence type="ECO:0000256" key="1">
    <source>
        <dbReference type="ARBA" id="ARBA00022614"/>
    </source>
</evidence>
<dbReference type="PRINTS" id="PR00364">
    <property type="entry name" value="DISEASERSIST"/>
</dbReference>
<proteinExistence type="predicted"/>
<dbReference type="Pfam" id="PF00931">
    <property type="entry name" value="NB-ARC"/>
    <property type="match status" value="1"/>
</dbReference>
<evidence type="ECO:0000313" key="9">
    <source>
        <dbReference type="Proteomes" id="UP000325577"/>
    </source>
</evidence>
<evidence type="ECO:0000256" key="3">
    <source>
        <dbReference type="ARBA" id="ARBA00022741"/>
    </source>
</evidence>
<dbReference type="GO" id="GO:0006952">
    <property type="term" value="P:defense response"/>
    <property type="evidence" value="ECO:0007669"/>
    <property type="project" value="UniProtKB-KW"/>
</dbReference>
<evidence type="ECO:0000259" key="7">
    <source>
        <dbReference type="Pfam" id="PF18052"/>
    </source>
</evidence>
<keyword evidence="2" id="KW-0677">Repeat</keyword>
<dbReference type="InterPro" id="IPR042197">
    <property type="entry name" value="Apaf_helical"/>
</dbReference>
<evidence type="ECO:0008006" key="10">
    <source>
        <dbReference type="Google" id="ProtNLM"/>
    </source>
</evidence>
<keyword evidence="4" id="KW-0611">Plant defense</keyword>
<dbReference type="AlphaFoldDB" id="A0A5J5AQ52"/>
<reference evidence="8 9" key="1">
    <citation type="submission" date="2019-09" db="EMBL/GenBank/DDBJ databases">
        <title>A chromosome-level genome assembly of the Chinese tupelo Nyssa sinensis.</title>
        <authorList>
            <person name="Yang X."/>
            <person name="Kang M."/>
            <person name="Yang Y."/>
            <person name="Xiong H."/>
            <person name="Wang M."/>
            <person name="Zhang Z."/>
            <person name="Wang Z."/>
            <person name="Wu H."/>
            <person name="Ma T."/>
            <person name="Liu J."/>
            <person name="Xi Z."/>
        </authorList>
    </citation>
    <scope>NUCLEOTIDE SEQUENCE [LARGE SCALE GENOMIC DNA]</scope>
    <source>
        <strain evidence="8">J267</strain>
        <tissue evidence="8">Leaf</tissue>
    </source>
</reference>
<keyword evidence="9" id="KW-1185">Reference proteome</keyword>
<sequence length="455" mass="52055">MTDTAVDFLLENLKQLIACEEIVSELSLVQNDQINSLYEEFGFLRKFLKDVEGKRREHEEVKSLVARIGDVTYEAEETIDLFMVRFLHMQEKSMAEPEMHQAEGAADSLIVFLCMREKSIAEPEMHPKREKNAEIVKILMLDHAMKEIKSIKKEVKKIYDKKLYGTGLEVPQVRMSSHGSSSRISAPNAEEETVIGFDKEAEMIKERLLNNDVRKQLEVISIVGMPGLGKTTLARKVYNDLLIQHHFYIRGWTYVSQVPRKRDLLLSILRSVVEHKDVIYTLSYEKLGEQLYKGLSGRRYLIVIDDIWHSQIWIDLKKYFPDNRNGSRIIFTSRITDMALHEHDKSDSRHFLKFLTEDESWDLLQQKVFGKKSCSPNLVEIGKQIAVKCGGLPLAIVVVAGLLVKIDGTQDWWKQVSESVQGIGVDDEGGVSQTDAPITICRIPEVKYKEIGDSA</sequence>
<evidence type="ECO:0000256" key="5">
    <source>
        <dbReference type="ARBA" id="ARBA00022840"/>
    </source>
</evidence>
<dbReference type="GO" id="GO:0005524">
    <property type="term" value="F:ATP binding"/>
    <property type="evidence" value="ECO:0007669"/>
    <property type="project" value="UniProtKB-KW"/>
</dbReference>
<protein>
    <recommendedName>
        <fullName evidence="10">NB-ARC domain-containing protein</fullName>
    </recommendedName>
</protein>
<dbReference type="OrthoDB" id="6161812at2759"/>
<name>A0A5J5AQ52_9ASTE</name>
<evidence type="ECO:0000259" key="6">
    <source>
        <dbReference type="Pfam" id="PF00931"/>
    </source>
</evidence>
<dbReference type="SUPFAM" id="SSF52540">
    <property type="entry name" value="P-loop containing nucleoside triphosphate hydrolases"/>
    <property type="match status" value="1"/>
</dbReference>
<dbReference type="EMBL" id="CM018042">
    <property type="protein sequence ID" value="KAA8532444.1"/>
    <property type="molecule type" value="Genomic_DNA"/>
</dbReference>
<dbReference type="PANTHER" id="PTHR36766">
    <property type="entry name" value="PLANT BROAD-SPECTRUM MILDEW RESISTANCE PROTEIN RPW8"/>
    <property type="match status" value="1"/>
</dbReference>
<feature type="domain" description="NB-ARC" evidence="6">
    <location>
        <begin position="199"/>
        <end position="373"/>
    </location>
</feature>
<keyword evidence="5" id="KW-0067">ATP-binding</keyword>
<keyword evidence="3" id="KW-0547">Nucleotide-binding</keyword>
<dbReference type="CDD" id="cd14798">
    <property type="entry name" value="RX-CC_like"/>
    <property type="match status" value="1"/>
</dbReference>
<dbReference type="InterPro" id="IPR041118">
    <property type="entry name" value="Rx_N"/>
</dbReference>
<dbReference type="Pfam" id="PF18052">
    <property type="entry name" value="Rx_N"/>
    <property type="match status" value="1"/>
</dbReference>
<dbReference type="PANTHER" id="PTHR36766:SF44">
    <property type="entry name" value="NBS-CODING RESISTANCE GENE ANALOG"/>
    <property type="match status" value="1"/>
</dbReference>